<proteinExistence type="predicted"/>
<accession>A0A226GR81</accession>
<dbReference type="AlphaFoldDB" id="A0A226GR81"/>
<dbReference type="InterPro" id="IPR029464">
    <property type="entry name" value="HSDR_N"/>
</dbReference>
<organism evidence="2 3">
    <name type="scientific">Flavobacterium hercynium</name>
    <dbReference type="NCBI Taxonomy" id="387094"/>
    <lineage>
        <taxon>Bacteria</taxon>
        <taxon>Pseudomonadati</taxon>
        <taxon>Bacteroidota</taxon>
        <taxon>Flavobacteriia</taxon>
        <taxon>Flavobacteriales</taxon>
        <taxon>Flavobacteriaceae</taxon>
        <taxon>Flavobacterium</taxon>
    </lineage>
</organism>
<name>A0A226GR81_9FLAO</name>
<dbReference type="EMBL" id="MUGW01000073">
    <property type="protein sequence ID" value="OXA83896.1"/>
    <property type="molecule type" value="Genomic_DNA"/>
</dbReference>
<feature type="domain" description="Type I restriction enzyme R protein N-terminal" evidence="1">
    <location>
        <begin position="32"/>
        <end position="126"/>
    </location>
</feature>
<evidence type="ECO:0000313" key="3">
    <source>
        <dbReference type="Proteomes" id="UP000198345"/>
    </source>
</evidence>
<dbReference type="Proteomes" id="UP000198345">
    <property type="component" value="Unassembled WGS sequence"/>
</dbReference>
<dbReference type="Pfam" id="PF13588">
    <property type="entry name" value="HSDR_N_2"/>
    <property type="match status" value="1"/>
</dbReference>
<keyword evidence="3" id="KW-1185">Reference proteome</keyword>
<sequence>MITSIPKQAVNQLKKVLENFKIDDAVELCTNEAQTRKFLIEPFFHLLNYISNDLIPEYNADFGERVSQKIDYAILINKKDTILIEAKKYNSRLSDKEAGQLNGYFSNTRNSRIAVLTNGIEYRFYSDVLQPNVIDNKPFFVFNLLNYSEKDLETLVKFDKRYVVVAEIIKTAQECVFNEDFEASLLKELIAPSKDLLKIIHRNMNFKTKFTEETQGKMIKMINSALLKSLYEKKVLAESNSNTGGIVTTESEIQAYHTIRTLLIQNKKIPSQRIFFKDFKSFFNISVDDNLKKVICKLVFTDSKLKLIIENNEYLLSSVDDVLKYRVELQNRTLALLE</sequence>
<evidence type="ECO:0000313" key="2">
    <source>
        <dbReference type="EMBL" id="OXA83896.1"/>
    </source>
</evidence>
<protein>
    <recommendedName>
        <fullName evidence="1">Type I restriction enzyme R protein N-terminal domain-containing protein</fullName>
    </recommendedName>
</protein>
<reference evidence="2 3" key="1">
    <citation type="submission" date="2016-11" db="EMBL/GenBank/DDBJ databases">
        <title>Whole genomes of Flavobacteriaceae.</title>
        <authorList>
            <person name="Stine C."/>
            <person name="Li C."/>
            <person name="Tadesse D."/>
        </authorList>
    </citation>
    <scope>NUCLEOTIDE SEQUENCE [LARGE SCALE GENOMIC DNA]</scope>
    <source>
        <strain evidence="2 3">DSM 18292</strain>
    </source>
</reference>
<comment type="caution">
    <text evidence="2">The sequence shown here is derived from an EMBL/GenBank/DDBJ whole genome shotgun (WGS) entry which is preliminary data.</text>
</comment>
<dbReference type="RefSeq" id="WP_089051944.1">
    <property type="nucleotide sequence ID" value="NZ_FXTV01000030.1"/>
</dbReference>
<gene>
    <name evidence="2" type="ORF">B0A66_21735</name>
</gene>
<evidence type="ECO:0000259" key="1">
    <source>
        <dbReference type="Pfam" id="PF13588"/>
    </source>
</evidence>
<dbReference type="OrthoDB" id="9148007at2"/>